<comment type="similarity">
    <text evidence="1">Belongs to the sigma-70 factor family. ECF subfamily.</text>
</comment>
<evidence type="ECO:0000259" key="5">
    <source>
        <dbReference type="Pfam" id="PF04542"/>
    </source>
</evidence>
<feature type="domain" description="RNA polymerase sigma factor 70 region 4 type 2" evidence="6">
    <location>
        <begin position="112"/>
        <end position="162"/>
    </location>
</feature>
<evidence type="ECO:0000313" key="8">
    <source>
        <dbReference type="Proteomes" id="UP000195573"/>
    </source>
</evidence>
<organism evidence="7 8">
    <name type="scientific">Sutcliffiella horikoshii</name>
    <dbReference type="NCBI Taxonomy" id="79883"/>
    <lineage>
        <taxon>Bacteria</taxon>
        <taxon>Bacillati</taxon>
        <taxon>Bacillota</taxon>
        <taxon>Bacilli</taxon>
        <taxon>Bacillales</taxon>
        <taxon>Bacillaceae</taxon>
        <taxon>Sutcliffiella</taxon>
    </lineage>
</organism>
<keyword evidence="4" id="KW-0804">Transcription</keyword>
<reference evidence="7 8" key="1">
    <citation type="submission" date="2017-04" db="EMBL/GenBank/DDBJ databases">
        <title>Complete Genome Sequence of the Bacillus horikoshii 20a strain from Cuatro Cienegas, Coahuila, Mexico.</title>
        <authorList>
            <person name="Zarza E."/>
            <person name="Alcaraz L.D."/>
            <person name="Aguilar-Salinas B."/>
            <person name="Islas A."/>
            <person name="Olmedo-Alvarez G."/>
        </authorList>
    </citation>
    <scope>NUCLEOTIDE SEQUENCE [LARGE SCALE GENOMIC DNA]</scope>
    <source>
        <strain evidence="7 8">20a</strain>
    </source>
</reference>
<dbReference type="InterPro" id="IPR007627">
    <property type="entry name" value="RNA_pol_sigma70_r2"/>
</dbReference>
<keyword evidence="2" id="KW-0805">Transcription regulation</keyword>
<protein>
    <submittedName>
        <fullName evidence="7">RNA polymerase</fullName>
    </submittedName>
</protein>
<keyword evidence="3" id="KW-0731">Sigma factor</keyword>
<evidence type="ECO:0000256" key="2">
    <source>
        <dbReference type="ARBA" id="ARBA00023015"/>
    </source>
</evidence>
<dbReference type="GeneID" id="96737063"/>
<dbReference type="Pfam" id="PF04542">
    <property type="entry name" value="Sigma70_r2"/>
    <property type="match status" value="1"/>
</dbReference>
<dbReference type="SUPFAM" id="SSF88659">
    <property type="entry name" value="Sigma3 and sigma4 domains of RNA polymerase sigma factors"/>
    <property type="match status" value="1"/>
</dbReference>
<feature type="domain" description="RNA polymerase sigma-70 region 2" evidence="5">
    <location>
        <begin position="20"/>
        <end position="87"/>
    </location>
</feature>
<gene>
    <name evidence="7" type="ORF">B4U37_01215</name>
</gene>
<evidence type="ECO:0000313" key="7">
    <source>
        <dbReference type="EMBL" id="ART74763.1"/>
    </source>
</evidence>
<proteinExistence type="inferred from homology"/>
<evidence type="ECO:0000256" key="4">
    <source>
        <dbReference type="ARBA" id="ARBA00023163"/>
    </source>
</evidence>
<keyword evidence="8" id="KW-1185">Reference proteome</keyword>
<dbReference type="Proteomes" id="UP000195573">
    <property type="component" value="Chromosome"/>
</dbReference>
<dbReference type="CDD" id="cd06171">
    <property type="entry name" value="Sigma70_r4"/>
    <property type="match status" value="1"/>
</dbReference>
<dbReference type="Pfam" id="PF08281">
    <property type="entry name" value="Sigma70_r4_2"/>
    <property type="match status" value="1"/>
</dbReference>
<dbReference type="NCBIfam" id="TIGR02937">
    <property type="entry name" value="sigma70-ECF"/>
    <property type="match status" value="1"/>
</dbReference>
<dbReference type="PANTHER" id="PTHR43133:SF51">
    <property type="entry name" value="RNA POLYMERASE SIGMA FACTOR"/>
    <property type="match status" value="1"/>
</dbReference>
<evidence type="ECO:0000259" key="6">
    <source>
        <dbReference type="Pfam" id="PF08281"/>
    </source>
</evidence>
<dbReference type="SUPFAM" id="SSF88946">
    <property type="entry name" value="Sigma2 domain of RNA polymerase sigma factors"/>
    <property type="match status" value="1"/>
</dbReference>
<evidence type="ECO:0000256" key="3">
    <source>
        <dbReference type="ARBA" id="ARBA00023082"/>
    </source>
</evidence>
<dbReference type="InterPro" id="IPR013249">
    <property type="entry name" value="RNA_pol_sigma70_r4_t2"/>
</dbReference>
<dbReference type="Gene3D" id="1.10.1740.10">
    <property type="match status" value="1"/>
</dbReference>
<dbReference type="PANTHER" id="PTHR43133">
    <property type="entry name" value="RNA POLYMERASE ECF-TYPE SIGMA FACTO"/>
    <property type="match status" value="1"/>
</dbReference>
<dbReference type="RefSeq" id="WP_088016741.1">
    <property type="nucleotide sequence ID" value="NZ_CP020880.1"/>
</dbReference>
<name>A0ABM6KE95_9BACI</name>
<dbReference type="InterPro" id="IPR013324">
    <property type="entry name" value="RNA_pol_sigma_r3/r4-like"/>
</dbReference>
<dbReference type="InterPro" id="IPR036388">
    <property type="entry name" value="WH-like_DNA-bd_sf"/>
</dbReference>
<dbReference type="EMBL" id="CP020880">
    <property type="protein sequence ID" value="ART74763.1"/>
    <property type="molecule type" value="Genomic_DNA"/>
</dbReference>
<sequence>MKILKSWFKPSASGPTFESLIKNEQEKLYKIAFAYVKNEQDALDVVQEAVINAYKAFPKLENPQYFSTWMTRILINTAINELRRKKKITFLDIEKHHEQSVKETHLSIHKLDLEEVLERLKPEQRSLLMMRFTYGYSIKEMAQIFEKPEGTIKSQLHRTLAQVKAELEEGGEKYGEA</sequence>
<dbReference type="InterPro" id="IPR014284">
    <property type="entry name" value="RNA_pol_sigma-70_dom"/>
</dbReference>
<dbReference type="InterPro" id="IPR039425">
    <property type="entry name" value="RNA_pol_sigma-70-like"/>
</dbReference>
<evidence type="ECO:0000256" key="1">
    <source>
        <dbReference type="ARBA" id="ARBA00010641"/>
    </source>
</evidence>
<dbReference type="Gene3D" id="1.10.10.10">
    <property type="entry name" value="Winged helix-like DNA-binding domain superfamily/Winged helix DNA-binding domain"/>
    <property type="match status" value="1"/>
</dbReference>
<accession>A0ABM6KE95</accession>
<dbReference type="InterPro" id="IPR013325">
    <property type="entry name" value="RNA_pol_sigma_r2"/>
</dbReference>